<keyword evidence="1" id="KW-0620">Polyamine biosynthesis</keyword>
<dbReference type="AlphaFoldDB" id="A0A3S3S3S2"/>
<evidence type="ECO:0000256" key="1">
    <source>
        <dbReference type="ARBA" id="ARBA00023115"/>
    </source>
</evidence>
<organism evidence="2 3">
    <name type="scientific">Neorhizobium lilium</name>
    <dbReference type="NCBI Taxonomy" id="2503024"/>
    <lineage>
        <taxon>Bacteria</taxon>
        <taxon>Pseudomonadati</taxon>
        <taxon>Pseudomonadota</taxon>
        <taxon>Alphaproteobacteria</taxon>
        <taxon>Hyphomicrobiales</taxon>
        <taxon>Rhizobiaceae</taxon>
        <taxon>Rhizobium/Agrobacterium group</taxon>
        <taxon>Neorhizobium</taxon>
    </lineage>
</organism>
<dbReference type="Proteomes" id="UP000287687">
    <property type="component" value="Unassembled WGS sequence"/>
</dbReference>
<evidence type="ECO:0000313" key="3">
    <source>
        <dbReference type="Proteomes" id="UP000287687"/>
    </source>
</evidence>
<dbReference type="Gene3D" id="3.40.50.150">
    <property type="entry name" value="Vaccinia Virus protein VP39"/>
    <property type="match status" value="1"/>
</dbReference>
<dbReference type="EMBL" id="SBIP01000004">
    <property type="protein sequence ID" value="RWX75977.1"/>
    <property type="molecule type" value="Genomic_DNA"/>
</dbReference>
<comment type="caution">
    <text evidence="2">The sequence shown here is derived from an EMBL/GenBank/DDBJ whole genome shotgun (WGS) entry which is preliminary data.</text>
</comment>
<proteinExistence type="predicted"/>
<dbReference type="SUPFAM" id="SSF53335">
    <property type="entry name" value="S-adenosyl-L-methionine-dependent methyltransferases"/>
    <property type="match status" value="1"/>
</dbReference>
<name>A0A3S3S3S2_9HYPH</name>
<protein>
    <recommendedName>
        <fullName evidence="4">Spermidine synthase</fullName>
    </recommendedName>
</protein>
<accession>A0A3S3S3S2</accession>
<dbReference type="CDD" id="cd02440">
    <property type="entry name" value="AdoMet_MTases"/>
    <property type="match status" value="1"/>
</dbReference>
<dbReference type="RefSeq" id="WP_128444855.1">
    <property type="nucleotide sequence ID" value="NZ_SBIP01000004.1"/>
</dbReference>
<keyword evidence="3" id="KW-1185">Reference proteome</keyword>
<reference evidence="2 3" key="1">
    <citation type="submission" date="2019-01" db="EMBL/GenBank/DDBJ databases">
        <title>The draft genome of Rhizobium sp. 24NR.</title>
        <authorList>
            <person name="Liu L."/>
            <person name="Liang L."/>
            <person name="Shi S."/>
            <person name="Xu L."/>
            <person name="Wang X."/>
            <person name="Li L."/>
            <person name="Zhang X."/>
        </authorList>
    </citation>
    <scope>NUCLEOTIDE SEQUENCE [LARGE SCALE GENOMIC DNA]</scope>
    <source>
        <strain evidence="2 3">24NR</strain>
    </source>
</reference>
<evidence type="ECO:0000313" key="2">
    <source>
        <dbReference type="EMBL" id="RWX75977.1"/>
    </source>
</evidence>
<dbReference type="OrthoDB" id="9793351at2"/>
<dbReference type="PANTHER" id="PTHR43317:SF3">
    <property type="entry name" value="BLR2883 PROTEIN"/>
    <property type="match status" value="1"/>
</dbReference>
<dbReference type="GO" id="GO:0006596">
    <property type="term" value="P:polyamine biosynthetic process"/>
    <property type="evidence" value="ECO:0007669"/>
    <property type="project" value="UniProtKB-KW"/>
</dbReference>
<dbReference type="InterPro" id="IPR029063">
    <property type="entry name" value="SAM-dependent_MTases_sf"/>
</dbReference>
<dbReference type="Pfam" id="PF01564">
    <property type="entry name" value="Spermine_synth"/>
    <property type="match status" value="1"/>
</dbReference>
<sequence>MLPWIQLDSATIPGDGGELRLKQRGQEFSIMLGANELMNSRLSGSEEALATLAQEKLRGRTAPTMLIGGLGMGFTLRAALSVLPSNARVTVAELVPTVIAWARGPMAGVFQGCLDDPRVEIHEGDVAGLIRSVNNRFDAILLDVDNGPDGLTRPSNDRLYDAVGLRASRDALRPGGVLAVWSSGPDPRFTRRLKDAGFTAEVVNMRANGKRGGARHVIWLAVKAE</sequence>
<dbReference type="PANTHER" id="PTHR43317">
    <property type="entry name" value="THERMOSPERMINE SYNTHASE ACAULIS5"/>
    <property type="match status" value="1"/>
</dbReference>
<gene>
    <name evidence="2" type="ORF">EPK99_20125</name>
</gene>
<evidence type="ECO:0008006" key="4">
    <source>
        <dbReference type="Google" id="ProtNLM"/>
    </source>
</evidence>